<keyword evidence="4" id="KW-1003">Cell membrane</keyword>
<keyword evidence="10" id="KW-1185">Reference proteome</keyword>
<evidence type="ECO:0000256" key="1">
    <source>
        <dbReference type="ARBA" id="ARBA00004429"/>
    </source>
</evidence>
<feature type="transmembrane region" description="Helical" evidence="8">
    <location>
        <begin position="160"/>
        <end position="178"/>
    </location>
</feature>
<dbReference type="RefSeq" id="WP_016474321.1">
    <property type="nucleotide sequence ID" value="NZ_KE150480.1"/>
</dbReference>
<dbReference type="GO" id="GO:0005886">
    <property type="term" value="C:plasma membrane"/>
    <property type="evidence" value="ECO:0007669"/>
    <property type="project" value="UniProtKB-SubCell"/>
</dbReference>
<dbReference type="STRING" id="1203554.HMPREF1476_01012"/>
<proteinExistence type="inferred from homology"/>
<evidence type="ECO:0000256" key="3">
    <source>
        <dbReference type="ARBA" id="ARBA00021903"/>
    </source>
</evidence>
<dbReference type="HOGENOM" id="CLU_120472_2_0_4"/>
<dbReference type="Proteomes" id="UP000014400">
    <property type="component" value="Unassembled WGS sequence"/>
</dbReference>
<gene>
    <name evidence="9" type="ORF">HMPREF1476_01012</name>
</gene>
<dbReference type="AlphaFoldDB" id="S3BGI2"/>
<evidence type="ECO:0000256" key="7">
    <source>
        <dbReference type="ARBA" id="ARBA00023136"/>
    </source>
</evidence>
<dbReference type="InterPro" id="IPR009315">
    <property type="entry name" value="P_starv_induced_PsiE"/>
</dbReference>
<feature type="transmembrane region" description="Helical" evidence="8">
    <location>
        <begin position="71"/>
        <end position="92"/>
    </location>
</feature>
<keyword evidence="6 8" id="KW-1133">Transmembrane helix</keyword>
<dbReference type="PANTHER" id="PTHR37819">
    <property type="entry name" value="PROTEIN PSIE"/>
    <property type="match status" value="1"/>
</dbReference>
<dbReference type="GO" id="GO:0016036">
    <property type="term" value="P:cellular response to phosphate starvation"/>
    <property type="evidence" value="ECO:0007669"/>
    <property type="project" value="InterPro"/>
</dbReference>
<organism evidence="9 10">
    <name type="scientific">Sutterella wadsworthensis HGA0223</name>
    <dbReference type="NCBI Taxonomy" id="1203554"/>
    <lineage>
        <taxon>Bacteria</taxon>
        <taxon>Pseudomonadati</taxon>
        <taxon>Pseudomonadota</taxon>
        <taxon>Betaproteobacteria</taxon>
        <taxon>Burkholderiales</taxon>
        <taxon>Sutterellaceae</taxon>
        <taxon>Sutterella</taxon>
    </lineage>
</organism>
<feature type="transmembrane region" description="Helical" evidence="8">
    <location>
        <begin position="104"/>
        <end position="122"/>
    </location>
</feature>
<evidence type="ECO:0000256" key="2">
    <source>
        <dbReference type="ARBA" id="ARBA00005632"/>
    </source>
</evidence>
<sequence length="187" mass="19505">MTFPNEKTPAAASQSAAAPADAAAAHSKTGAGAPAACAGCVHDDPHVDRTSTPCTTATRRLADVSRTFNQWLTYGQAAALIAIAVAAIGGIGQAGWEMIAARSISLGDLLMLFLYVEILSMVKGAALGTREIPIHTPIALAIVAVARYIVVDVEHISPNYMLFTSSSILVLVLALWLVRKAPNNDNP</sequence>
<dbReference type="eggNOG" id="COG3223">
    <property type="taxonomic scope" value="Bacteria"/>
</dbReference>
<accession>S3BGI2</accession>
<evidence type="ECO:0000256" key="4">
    <source>
        <dbReference type="ARBA" id="ARBA00022475"/>
    </source>
</evidence>
<evidence type="ECO:0000256" key="8">
    <source>
        <dbReference type="SAM" id="Phobius"/>
    </source>
</evidence>
<dbReference type="InterPro" id="IPR020948">
    <property type="entry name" value="P_starv_induced_PsiE-like"/>
</dbReference>
<evidence type="ECO:0000256" key="5">
    <source>
        <dbReference type="ARBA" id="ARBA00022692"/>
    </source>
</evidence>
<reference evidence="9 10" key="1">
    <citation type="submission" date="2013-04" db="EMBL/GenBank/DDBJ databases">
        <title>The Genome Sequence of Sutterella wadsworthensis HGA0223.</title>
        <authorList>
            <consortium name="The Broad Institute Genomics Platform"/>
            <person name="Earl A."/>
            <person name="Ward D."/>
            <person name="Feldgarden M."/>
            <person name="Gevers D."/>
            <person name="Schmidt T.M."/>
            <person name="Dover J."/>
            <person name="Dai D."/>
            <person name="Walker B."/>
            <person name="Young S."/>
            <person name="Zeng Q."/>
            <person name="Gargeya S."/>
            <person name="Fitzgerald M."/>
            <person name="Haas B."/>
            <person name="Abouelleil A."/>
            <person name="Allen A.W."/>
            <person name="Alvarado L."/>
            <person name="Arachchi H.M."/>
            <person name="Berlin A.M."/>
            <person name="Chapman S.B."/>
            <person name="Gainer-Dewar J."/>
            <person name="Goldberg J."/>
            <person name="Griggs A."/>
            <person name="Gujja S."/>
            <person name="Hansen M."/>
            <person name="Howarth C."/>
            <person name="Imamovic A."/>
            <person name="Ireland A."/>
            <person name="Larimer J."/>
            <person name="McCowan C."/>
            <person name="Murphy C."/>
            <person name="Pearson M."/>
            <person name="Poon T.W."/>
            <person name="Priest M."/>
            <person name="Roberts A."/>
            <person name="Saif S."/>
            <person name="Shea T."/>
            <person name="Sisk P."/>
            <person name="Sykes S."/>
            <person name="Wortman J."/>
            <person name="Nusbaum C."/>
            <person name="Birren B."/>
        </authorList>
    </citation>
    <scope>NUCLEOTIDE SEQUENCE [LARGE SCALE GENOMIC DNA]</scope>
    <source>
        <strain evidence="9 10">HGA0223</strain>
    </source>
</reference>
<name>S3BGI2_9BURK</name>
<evidence type="ECO:0000313" key="9">
    <source>
        <dbReference type="EMBL" id="EPD99556.1"/>
    </source>
</evidence>
<comment type="similarity">
    <text evidence="2">Belongs to the PsiE family.</text>
</comment>
<dbReference type="Pfam" id="PF06146">
    <property type="entry name" value="PsiE"/>
    <property type="match status" value="1"/>
</dbReference>
<dbReference type="PATRIC" id="fig|1203554.3.peg.1036"/>
<evidence type="ECO:0000256" key="6">
    <source>
        <dbReference type="ARBA" id="ARBA00022989"/>
    </source>
</evidence>
<dbReference type="EMBL" id="ATCF01000015">
    <property type="protein sequence ID" value="EPD99556.1"/>
    <property type="molecule type" value="Genomic_DNA"/>
</dbReference>
<protein>
    <recommendedName>
        <fullName evidence="3">Protein PsiE</fullName>
    </recommendedName>
</protein>
<comment type="subcellular location">
    <subcellularLocation>
        <location evidence="1">Cell inner membrane</location>
        <topology evidence="1">Multi-pass membrane protein</topology>
    </subcellularLocation>
</comment>
<keyword evidence="5 8" id="KW-0812">Transmembrane</keyword>
<comment type="caution">
    <text evidence="9">The sequence shown here is derived from an EMBL/GenBank/DDBJ whole genome shotgun (WGS) entry which is preliminary data.</text>
</comment>
<feature type="transmembrane region" description="Helical" evidence="8">
    <location>
        <begin position="134"/>
        <end position="153"/>
    </location>
</feature>
<evidence type="ECO:0000313" key="10">
    <source>
        <dbReference type="Proteomes" id="UP000014400"/>
    </source>
</evidence>
<dbReference type="PANTHER" id="PTHR37819:SF1">
    <property type="entry name" value="PROTEIN PSIE"/>
    <property type="match status" value="1"/>
</dbReference>
<keyword evidence="7 8" id="KW-0472">Membrane</keyword>